<evidence type="ECO:0000256" key="4">
    <source>
        <dbReference type="SAM" id="MobiDB-lite"/>
    </source>
</evidence>
<comment type="caution">
    <text evidence="6">The sequence shown here is derived from an EMBL/GenBank/DDBJ whole genome shotgun (WGS) entry which is preliminary data.</text>
</comment>
<evidence type="ECO:0000256" key="3">
    <source>
        <dbReference type="ARBA" id="ARBA00023242"/>
    </source>
</evidence>
<dbReference type="Pfam" id="PF17780">
    <property type="entry name" value="OCRE"/>
    <property type="match status" value="1"/>
</dbReference>
<evidence type="ECO:0000256" key="1">
    <source>
        <dbReference type="ARBA" id="ARBA00004123"/>
    </source>
</evidence>
<feature type="compositionally biased region" description="Basic and acidic residues" evidence="4">
    <location>
        <begin position="94"/>
        <end position="104"/>
    </location>
</feature>
<accession>A0AAV7EPI4</accession>
<name>A0AAV7EPI4_ARIFI</name>
<dbReference type="InterPro" id="IPR041591">
    <property type="entry name" value="OCRE"/>
</dbReference>
<reference evidence="6 7" key="1">
    <citation type="submission" date="2021-07" db="EMBL/GenBank/DDBJ databases">
        <title>The Aristolochia fimbriata genome: insights into angiosperm evolution, floral development and chemical biosynthesis.</title>
        <authorList>
            <person name="Jiao Y."/>
        </authorList>
    </citation>
    <scope>NUCLEOTIDE SEQUENCE [LARGE SCALE GENOMIC DNA]</scope>
    <source>
        <strain evidence="6">IBCAS-2021</strain>
        <tissue evidence="6">Leaf</tissue>
    </source>
</reference>
<feature type="region of interest" description="Disordered" evidence="4">
    <location>
        <begin position="422"/>
        <end position="452"/>
    </location>
</feature>
<dbReference type="GO" id="GO:0000398">
    <property type="term" value="P:mRNA splicing, via spliceosome"/>
    <property type="evidence" value="ECO:0007669"/>
    <property type="project" value="TreeGrafter"/>
</dbReference>
<sequence>MSTRTGNEEMAGTEETASGTGSKHEHDCFQWDETSQLYFHASSGFYHDPNAGWYYNSRDGLYYTYSNGGYQLLEAEKGRENEGYESSGMTADEPFQHEESKTEDMINSNTENLCPPSEWLEETLINLYLAGYSNKATEKDELAGNLETHVSSSEEIMSQPSGSDTIISEERSICPQGANDQPEPHDTSLEEENWLAQYGQVTQTAEDHLPSSVAIDLWDWEMIIQNRGKRHQEVARLVGKLAKRSSKLHPSLPSSGTLLKTAAIREAHLDLVRVASGQVYRLRSPSLRYLASLSKYDSSNPTGEWGFPDFVSALSTPSPVINEQCIDDLSVCNSSASTSGLPSAMAQHGSNTYRDRAAERRRLHGGFGVGPGQKHPDGTSCEEEQSCESFNTQEAAAQAVKMSFGTGSYARRILENMGWKEGEALGNTNKGPIEPLQVSGNKGNAGLGWTSQ</sequence>
<dbReference type="CDD" id="cd16074">
    <property type="entry name" value="OCRE"/>
    <property type="match status" value="1"/>
</dbReference>
<dbReference type="Pfam" id="PF01585">
    <property type="entry name" value="G-patch"/>
    <property type="match status" value="1"/>
</dbReference>
<dbReference type="GO" id="GO:0005634">
    <property type="term" value="C:nucleus"/>
    <property type="evidence" value="ECO:0007669"/>
    <property type="project" value="UniProtKB-SubCell"/>
</dbReference>
<keyword evidence="7" id="KW-1185">Reference proteome</keyword>
<proteinExistence type="predicted"/>
<comment type="subcellular location">
    <subcellularLocation>
        <location evidence="1">Nucleus</location>
    </subcellularLocation>
</comment>
<dbReference type="InterPro" id="IPR000467">
    <property type="entry name" value="G_patch_dom"/>
</dbReference>
<dbReference type="SMART" id="SM00443">
    <property type="entry name" value="G_patch"/>
    <property type="match status" value="1"/>
</dbReference>
<organism evidence="6 7">
    <name type="scientific">Aristolochia fimbriata</name>
    <name type="common">White veined hardy Dutchman's pipe vine</name>
    <dbReference type="NCBI Taxonomy" id="158543"/>
    <lineage>
        <taxon>Eukaryota</taxon>
        <taxon>Viridiplantae</taxon>
        <taxon>Streptophyta</taxon>
        <taxon>Embryophyta</taxon>
        <taxon>Tracheophyta</taxon>
        <taxon>Spermatophyta</taxon>
        <taxon>Magnoliopsida</taxon>
        <taxon>Magnoliidae</taxon>
        <taxon>Piperales</taxon>
        <taxon>Aristolochiaceae</taxon>
        <taxon>Aristolochia</taxon>
    </lineage>
</organism>
<evidence type="ECO:0000256" key="2">
    <source>
        <dbReference type="ARBA" id="ARBA00022884"/>
    </source>
</evidence>
<feature type="region of interest" description="Disordered" evidence="4">
    <location>
        <begin position="364"/>
        <end position="386"/>
    </location>
</feature>
<evidence type="ECO:0000313" key="7">
    <source>
        <dbReference type="Proteomes" id="UP000825729"/>
    </source>
</evidence>
<protein>
    <recommendedName>
        <fullName evidence="5">G-patch domain-containing protein</fullName>
    </recommendedName>
</protein>
<dbReference type="PANTHER" id="PTHR13948">
    <property type="entry name" value="RNA-BINDING PROTEIN"/>
    <property type="match status" value="1"/>
</dbReference>
<dbReference type="GO" id="GO:0003723">
    <property type="term" value="F:RNA binding"/>
    <property type="evidence" value="ECO:0007669"/>
    <property type="project" value="UniProtKB-KW"/>
</dbReference>
<dbReference type="PANTHER" id="PTHR13948:SF38">
    <property type="entry name" value="D111_G-PATCH DOMAIN-CONTAINING PROTEIN"/>
    <property type="match status" value="1"/>
</dbReference>
<keyword evidence="3" id="KW-0539">Nucleus</keyword>
<dbReference type="Proteomes" id="UP000825729">
    <property type="component" value="Unassembled WGS sequence"/>
</dbReference>
<dbReference type="EMBL" id="JAINDJ010000004">
    <property type="protein sequence ID" value="KAG9449801.1"/>
    <property type="molecule type" value="Genomic_DNA"/>
</dbReference>
<feature type="domain" description="G-patch" evidence="5">
    <location>
        <begin position="406"/>
        <end position="452"/>
    </location>
</feature>
<dbReference type="AlphaFoldDB" id="A0AAV7EPI4"/>
<evidence type="ECO:0000313" key="6">
    <source>
        <dbReference type="EMBL" id="KAG9449801.1"/>
    </source>
</evidence>
<keyword evidence="2" id="KW-0694">RNA-binding</keyword>
<dbReference type="PROSITE" id="PS50174">
    <property type="entry name" value="G_PATCH"/>
    <property type="match status" value="1"/>
</dbReference>
<feature type="region of interest" description="Disordered" evidence="4">
    <location>
        <begin position="1"/>
        <end position="25"/>
    </location>
</feature>
<evidence type="ECO:0000259" key="5">
    <source>
        <dbReference type="PROSITE" id="PS50174"/>
    </source>
</evidence>
<gene>
    <name evidence="6" type="ORF">H6P81_009766</name>
</gene>
<feature type="region of interest" description="Disordered" evidence="4">
    <location>
        <begin position="78"/>
        <end position="110"/>
    </location>
</feature>